<dbReference type="EMBL" id="VWNE01000033">
    <property type="protein sequence ID" value="KAA8478435.1"/>
    <property type="molecule type" value="Genomic_DNA"/>
</dbReference>
<evidence type="ECO:0000313" key="1">
    <source>
        <dbReference type="EMBL" id="KAA8478435.1"/>
    </source>
</evidence>
<dbReference type="SUPFAM" id="SSF82185">
    <property type="entry name" value="Histone H3 K4-specific methyltransferase SET7/9 N-terminal domain"/>
    <property type="match status" value="1"/>
</dbReference>
<keyword evidence="2" id="KW-1185">Reference proteome</keyword>
<sequence length="337" mass="38742">MMLQKYLIVPFLLLLSINNRAQTRRYYLGPGNEIVSDSTKAEFYILVEYDKTDSTWKMQQYTLSDTLRVIGSFKDEQLKVPHGKFVVYNLFRISSQRKYSPLSKRIETEIIPLRYYIADSGAYVNGQKEGEWTHFFSDGRIEYIYTYKGDQLNGRFRSYNYTTQKILIEGNYENGSKEGKWLTFAASGDILVEDTYKNNILRKSLHRPSKLKASEQYKYTGGVPGYNFNSYLSEAVDNSNFGDARGRLTLSCTLNKNGKLIVSNFLSQSYFADEIILDAIFAVENAPSWKPAKIKDQLVEISIPVTISIPEKTIEWGDSEQAKRVSEKLFKPMISGF</sequence>
<gene>
    <name evidence="1" type="ORF">F1649_17755</name>
</gene>
<organism evidence="1 2">
    <name type="scientific">Arcticibacter tournemirensis</name>
    <dbReference type="NCBI Taxonomy" id="699437"/>
    <lineage>
        <taxon>Bacteria</taxon>
        <taxon>Pseudomonadati</taxon>
        <taxon>Bacteroidota</taxon>
        <taxon>Sphingobacteriia</taxon>
        <taxon>Sphingobacteriales</taxon>
        <taxon>Sphingobacteriaceae</taxon>
        <taxon>Arcticibacter</taxon>
    </lineage>
</organism>
<dbReference type="RefSeq" id="WP_141813440.1">
    <property type="nucleotide sequence ID" value="NZ_VFPL01000001.1"/>
</dbReference>
<dbReference type="Proteomes" id="UP000322918">
    <property type="component" value="Unassembled WGS sequence"/>
</dbReference>
<accession>A0A5M9GXF0</accession>
<dbReference type="Gene3D" id="2.20.110.10">
    <property type="entry name" value="Histone H3 K4-specific methyltransferase SET7/9 N-terminal domain"/>
    <property type="match status" value="1"/>
</dbReference>
<name>A0A5M9GXF0_9SPHI</name>
<evidence type="ECO:0008006" key="3">
    <source>
        <dbReference type="Google" id="ProtNLM"/>
    </source>
</evidence>
<protein>
    <recommendedName>
        <fullName evidence="3">TonB C-terminal domain-containing protein</fullName>
    </recommendedName>
</protein>
<dbReference type="OrthoDB" id="7342920at2"/>
<evidence type="ECO:0000313" key="2">
    <source>
        <dbReference type="Proteomes" id="UP000322918"/>
    </source>
</evidence>
<comment type="caution">
    <text evidence="1">The sequence shown here is derived from an EMBL/GenBank/DDBJ whole genome shotgun (WGS) entry which is preliminary data.</text>
</comment>
<reference evidence="1 2" key="1">
    <citation type="submission" date="2019-09" db="EMBL/GenBank/DDBJ databases">
        <title>Pararcticibacter amylolyticus gen. nov., sp. nov., isolated from a rottenly hemp rope, and reclassification of Pedobacter tournemirensis as Pararcticibacter tournemirensis comb. nov.</title>
        <authorList>
            <person name="Cai Y."/>
        </authorList>
    </citation>
    <scope>NUCLEOTIDE SEQUENCE [LARGE SCALE GENOMIC DNA]</scope>
    <source>
        <strain evidence="1 2">TF5-37.2-LB10</strain>
    </source>
</reference>
<dbReference type="AlphaFoldDB" id="A0A5M9GXF0"/>
<proteinExistence type="predicted"/>